<dbReference type="RefSeq" id="WP_054357611.1">
    <property type="nucleotide sequence ID" value="NZ_LJYW01000001.1"/>
</dbReference>
<evidence type="ECO:0000313" key="2">
    <source>
        <dbReference type="EMBL" id="KPL51449.1"/>
    </source>
</evidence>
<feature type="region of interest" description="Disordered" evidence="1">
    <location>
        <begin position="41"/>
        <end position="61"/>
    </location>
</feature>
<reference evidence="2 3" key="2">
    <citation type="submission" date="2015-10" db="EMBL/GenBank/DDBJ databases">
        <title>Draft Genome Sequence of Prosthecomicrobium hirschii ATCC 27832.</title>
        <authorList>
            <person name="Daniel J."/>
            <person name="Givan S.A."/>
            <person name="Brun Y.V."/>
            <person name="Brown P.J."/>
        </authorList>
    </citation>
    <scope>NUCLEOTIDE SEQUENCE [LARGE SCALE GENOMIC DNA]</scope>
    <source>
        <strain evidence="2 3">16</strain>
    </source>
</reference>
<evidence type="ECO:0000313" key="3">
    <source>
        <dbReference type="Proteomes" id="UP000048984"/>
    </source>
</evidence>
<reference evidence="2 3" key="1">
    <citation type="submission" date="2015-09" db="EMBL/GenBank/DDBJ databases">
        <authorList>
            <consortium name="Swine Surveillance"/>
        </authorList>
    </citation>
    <scope>NUCLEOTIDE SEQUENCE [LARGE SCALE GENOMIC DNA]</scope>
    <source>
        <strain evidence="2 3">16</strain>
    </source>
</reference>
<organism evidence="2 3">
    <name type="scientific">Prosthecodimorpha hirschii</name>
    <dbReference type="NCBI Taxonomy" id="665126"/>
    <lineage>
        <taxon>Bacteria</taxon>
        <taxon>Pseudomonadati</taxon>
        <taxon>Pseudomonadota</taxon>
        <taxon>Alphaproteobacteria</taxon>
        <taxon>Hyphomicrobiales</taxon>
        <taxon>Ancalomicrobiaceae</taxon>
        <taxon>Prosthecodimorpha</taxon>
    </lineage>
</organism>
<accession>A0A0N8GEG4</accession>
<gene>
    <name evidence="2" type="ORF">ABB55_03745</name>
</gene>
<evidence type="ECO:0000256" key="1">
    <source>
        <dbReference type="SAM" id="MobiDB-lite"/>
    </source>
</evidence>
<dbReference type="AlphaFoldDB" id="A0A0N8GEG4"/>
<comment type="caution">
    <text evidence="2">The sequence shown here is derived from an EMBL/GenBank/DDBJ whole genome shotgun (WGS) entry which is preliminary data.</text>
</comment>
<dbReference type="STRING" id="665126.ABB55_03745"/>
<name>A0A0N8GEG4_9HYPH</name>
<sequence length="61" mass="6718">MAGAFNGPSHASASEKAAPEWPVGRVWFCFLDEDVDDANLPFDAPPPRLRRVTEGPLPRRV</sequence>
<dbReference type="EMBL" id="LJYW01000001">
    <property type="protein sequence ID" value="KPL51449.1"/>
    <property type="molecule type" value="Genomic_DNA"/>
</dbReference>
<keyword evidence="3" id="KW-1185">Reference proteome</keyword>
<dbReference type="Proteomes" id="UP000048984">
    <property type="component" value="Unassembled WGS sequence"/>
</dbReference>
<proteinExistence type="predicted"/>
<protein>
    <submittedName>
        <fullName evidence="2">Uncharacterized protein</fullName>
    </submittedName>
</protein>